<dbReference type="PANTHER" id="PTHR12463">
    <property type="entry name" value="OXYGENASE-RELATED"/>
    <property type="match status" value="1"/>
</dbReference>
<dbReference type="EMBL" id="QGKX02000095">
    <property type="protein sequence ID" value="KAF3574102.1"/>
    <property type="molecule type" value="Genomic_DNA"/>
</dbReference>
<protein>
    <recommendedName>
        <fullName evidence="8">RRM domain-containing protein</fullName>
    </recommendedName>
</protein>
<dbReference type="InterPro" id="IPR032857">
    <property type="entry name" value="ALKBH4"/>
</dbReference>
<feature type="non-terminal residue" evidence="6">
    <location>
        <position position="1"/>
    </location>
</feature>
<dbReference type="GO" id="GO:0032451">
    <property type="term" value="F:demethylase activity"/>
    <property type="evidence" value="ECO:0007669"/>
    <property type="project" value="TreeGrafter"/>
</dbReference>
<accession>A0A8S9RP84</accession>
<proteinExistence type="inferred from homology"/>
<sequence>KTPSRSEEVRNHKEQSLVWKMVQPRFVRPSPSSGTGESNSSNLYVANCGPAVGLSHDAIGAVFSAFGEVKGVYTADESGVRVIVSFADPFSAKSALEALSGRPCPDLDGRTLHIRYSVLQLPSQVGTPSYICAFKVLIFNTQVNECVPVSLSGSDLNIPGLFLLPDFVTAEEEQQLLAAVDTQPWIGLAKRRVQHYGYEFCYGTRNVDTKNRLGELPPFVSPILQRISLFPNLDYDPASLNLDQLTVNEYPSGVGLSPHIDTHSAFEDCIFSLSLAGPCIMEFRRYSASTWKVASTSTDEEEKPDTSTCIKKALYLPPRSMLLLSGEARYAWNHYIPHHKIDKVKDKVIRRSPRRVSFTLRKGFKVVSSPRQLAAAAKGLPMGAPANSDSSEMGSPPILTPVPSKGNWVRAVQEVEDGEIVGSSINEIDNLEEQADTQREEVPASDQLKDKEEEQSMESDGVNDKTRVVDVEVGENMGLTKVTVRSQSAEAITPKELEWSDVSPGKASRSPKKMTEPEQVLTTSRFSVLALTEEEEEVNEDTV</sequence>
<dbReference type="SUPFAM" id="SSF54928">
    <property type="entry name" value="RNA-binding domain, RBD"/>
    <property type="match status" value="1"/>
</dbReference>
<name>A0A8S9RP84_BRACR</name>
<feature type="domain" description="Fe2OG dioxygenase" evidence="5">
    <location>
        <begin position="241"/>
        <end position="364"/>
    </location>
</feature>
<dbReference type="Gene3D" id="3.30.70.330">
    <property type="match status" value="1"/>
</dbReference>
<comment type="caution">
    <text evidence="6">The sequence shown here is derived from an EMBL/GenBank/DDBJ whole genome shotgun (WGS) entry which is preliminary data.</text>
</comment>
<evidence type="ECO:0000256" key="2">
    <source>
        <dbReference type="PROSITE-ProRule" id="PRU00176"/>
    </source>
</evidence>
<dbReference type="InterPro" id="IPR012677">
    <property type="entry name" value="Nucleotide-bd_a/b_plait_sf"/>
</dbReference>
<reference evidence="6" key="1">
    <citation type="submission" date="2019-12" db="EMBL/GenBank/DDBJ databases">
        <title>Genome sequencing and annotation of Brassica cretica.</title>
        <authorList>
            <person name="Studholme D.J."/>
            <person name="Sarris P."/>
        </authorList>
    </citation>
    <scope>NUCLEOTIDE SEQUENCE</scope>
    <source>
        <strain evidence="6">PFS-109/04</strain>
        <tissue evidence="6">Leaf</tissue>
    </source>
</reference>
<evidence type="ECO:0000256" key="3">
    <source>
        <dbReference type="SAM" id="MobiDB-lite"/>
    </source>
</evidence>
<dbReference type="FunFam" id="2.60.120.590:FF:000018">
    <property type="entry name" value="ALKylated DNA repair protein AlkB homolog"/>
    <property type="match status" value="1"/>
</dbReference>
<dbReference type="GO" id="GO:0003723">
    <property type="term" value="F:RNA binding"/>
    <property type="evidence" value="ECO:0007669"/>
    <property type="project" value="UniProtKB-UniRule"/>
</dbReference>
<feature type="region of interest" description="Disordered" evidence="3">
    <location>
        <begin position="486"/>
        <end position="520"/>
    </location>
</feature>
<organism evidence="6 7">
    <name type="scientific">Brassica cretica</name>
    <name type="common">Mustard</name>
    <dbReference type="NCBI Taxonomy" id="69181"/>
    <lineage>
        <taxon>Eukaryota</taxon>
        <taxon>Viridiplantae</taxon>
        <taxon>Streptophyta</taxon>
        <taxon>Embryophyta</taxon>
        <taxon>Tracheophyta</taxon>
        <taxon>Spermatophyta</taxon>
        <taxon>Magnoliopsida</taxon>
        <taxon>eudicotyledons</taxon>
        <taxon>Gunneridae</taxon>
        <taxon>Pentapetalae</taxon>
        <taxon>rosids</taxon>
        <taxon>malvids</taxon>
        <taxon>Brassicales</taxon>
        <taxon>Brassicaceae</taxon>
        <taxon>Brassiceae</taxon>
        <taxon>Brassica</taxon>
    </lineage>
</organism>
<dbReference type="PROSITE" id="PS51471">
    <property type="entry name" value="FE2OG_OXY"/>
    <property type="match status" value="1"/>
</dbReference>
<dbReference type="PANTHER" id="PTHR12463:SF1">
    <property type="entry name" value="2-OXOGLUTARATE AND FE-DEPENDENT OXYGENASE FAMILY PROTEIN"/>
    <property type="match status" value="1"/>
</dbReference>
<dbReference type="Pfam" id="PF13532">
    <property type="entry name" value="2OG-FeII_Oxy_2"/>
    <property type="match status" value="1"/>
</dbReference>
<gene>
    <name evidence="6" type="ORF">F2Q69_00059361</name>
</gene>
<dbReference type="InterPro" id="IPR005123">
    <property type="entry name" value="Oxoglu/Fe-dep_dioxygenase_dom"/>
</dbReference>
<feature type="region of interest" description="Disordered" evidence="3">
    <location>
        <begin position="433"/>
        <end position="466"/>
    </location>
</feature>
<dbReference type="AlphaFoldDB" id="A0A8S9RP84"/>
<dbReference type="GO" id="GO:0070988">
    <property type="term" value="P:demethylation"/>
    <property type="evidence" value="ECO:0007669"/>
    <property type="project" value="InterPro"/>
</dbReference>
<evidence type="ECO:0000313" key="7">
    <source>
        <dbReference type="Proteomes" id="UP000712600"/>
    </source>
</evidence>
<evidence type="ECO:0000259" key="5">
    <source>
        <dbReference type="PROSITE" id="PS51471"/>
    </source>
</evidence>
<dbReference type="InterPro" id="IPR027450">
    <property type="entry name" value="AlkB-like"/>
</dbReference>
<comment type="similarity">
    <text evidence="1">Belongs to the alkB family.</text>
</comment>
<dbReference type="InterPro" id="IPR000504">
    <property type="entry name" value="RRM_dom"/>
</dbReference>
<feature type="domain" description="RRM" evidence="4">
    <location>
        <begin position="41"/>
        <end position="119"/>
    </location>
</feature>
<dbReference type="PROSITE" id="PS50102">
    <property type="entry name" value="RRM"/>
    <property type="match status" value="1"/>
</dbReference>
<dbReference type="Gene3D" id="2.60.120.590">
    <property type="entry name" value="Alpha-ketoglutarate-dependent dioxygenase AlkB-like"/>
    <property type="match status" value="1"/>
</dbReference>
<feature type="region of interest" description="Disordered" evidence="3">
    <location>
        <begin position="378"/>
        <end position="404"/>
    </location>
</feature>
<dbReference type="InterPro" id="IPR035979">
    <property type="entry name" value="RBD_domain_sf"/>
</dbReference>
<evidence type="ECO:0008006" key="8">
    <source>
        <dbReference type="Google" id="ProtNLM"/>
    </source>
</evidence>
<dbReference type="SUPFAM" id="SSF51197">
    <property type="entry name" value="Clavaminate synthase-like"/>
    <property type="match status" value="1"/>
</dbReference>
<dbReference type="InterPro" id="IPR037151">
    <property type="entry name" value="AlkB-like_sf"/>
</dbReference>
<dbReference type="GO" id="GO:0016491">
    <property type="term" value="F:oxidoreductase activity"/>
    <property type="evidence" value="ECO:0007669"/>
    <property type="project" value="TreeGrafter"/>
</dbReference>
<keyword evidence="2" id="KW-0694">RNA-binding</keyword>
<evidence type="ECO:0000256" key="1">
    <source>
        <dbReference type="ARBA" id="ARBA00007879"/>
    </source>
</evidence>
<dbReference type="Proteomes" id="UP000712600">
    <property type="component" value="Unassembled WGS sequence"/>
</dbReference>
<feature type="compositionally biased region" description="Basic and acidic residues" evidence="3">
    <location>
        <begin position="436"/>
        <end position="454"/>
    </location>
</feature>
<evidence type="ECO:0000313" key="6">
    <source>
        <dbReference type="EMBL" id="KAF3574102.1"/>
    </source>
</evidence>
<evidence type="ECO:0000259" key="4">
    <source>
        <dbReference type="PROSITE" id="PS50102"/>
    </source>
</evidence>